<evidence type="ECO:0008006" key="4">
    <source>
        <dbReference type="Google" id="ProtNLM"/>
    </source>
</evidence>
<dbReference type="EMBL" id="BAABCB010000024">
    <property type="protein sequence ID" value="GAA4244973.1"/>
    <property type="molecule type" value="Genomic_DNA"/>
</dbReference>
<organism evidence="2 3">
    <name type="scientific">Winogradskyella damuponensis</name>
    <dbReference type="NCBI Taxonomy" id="943939"/>
    <lineage>
        <taxon>Bacteria</taxon>
        <taxon>Pseudomonadati</taxon>
        <taxon>Bacteroidota</taxon>
        <taxon>Flavobacteriia</taxon>
        <taxon>Flavobacteriales</taxon>
        <taxon>Flavobacteriaceae</taxon>
        <taxon>Winogradskyella</taxon>
    </lineage>
</organism>
<gene>
    <name evidence="2" type="ORF">GCM10022292_25640</name>
</gene>
<keyword evidence="1" id="KW-0732">Signal</keyword>
<dbReference type="Proteomes" id="UP001501682">
    <property type="component" value="Unassembled WGS sequence"/>
</dbReference>
<keyword evidence="3" id="KW-1185">Reference proteome</keyword>
<sequence length="189" mass="22376">MNSTYHKIIAFGILILVFTTCKAQTNESPNPKINSENYYEYFHSGGTTKTTTNWLRRHEAVPIIIDELEKLGFETKQYILFELENEEEIILDVYNREKNFGVVFNTGHFAFPNKTQRNSRIYNQDKFKISGSLGRRKVYKELPKNIIVLQETWYWYQTQSSPNDKLLNKKTAENILREDIRKQLAELRN</sequence>
<reference evidence="3" key="1">
    <citation type="journal article" date="2019" name="Int. J. Syst. Evol. Microbiol.">
        <title>The Global Catalogue of Microorganisms (GCM) 10K type strain sequencing project: providing services to taxonomists for standard genome sequencing and annotation.</title>
        <authorList>
            <consortium name="The Broad Institute Genomics Platform"/>
            <consortium name="The Broad Institute Genome Sequencing Center for Infectious Disease"/>
            <person name="Wu L."/>
            <person name="Ma J."/>
        </authorList>
    </citation>
    <scope>NUCLEOTIDE SEQUENCE [LARGE SCALE GENOMIC DNA]</scope>
    <source>
        <strain evidence="3">JCM 17633</strain>
    </source>
</reference>
<accession>A0ABP8CZ76</accession>
<name>A0ABP8CZ76_9FLAO</name>
<comment type="caution">
    <text evidence="2">The sequence shown here is derived from an EMBL/GenBank/DDBJ whole genome shotgun (WGS) entry which is preliminary data.</text>
</comment>
<feature type="chain" id="PRO_5045518398" description="DUF4136 domain-containing protein" evidence="1">
    <location>
        <begin position="24"/>
        <end position="189"/>
    </location>
</feature>
<dbReference type="RefSeq" id="WP_344715235.1">
    <property type="nucleotide sequence ID" value="NZ_BAABCB010000024.1"/>
</dbReference>
<protein>
    <recommendedName>
        <fullName evidence="4">DUF4136 domain-containing protein</fullName>
    </recommendedName>
</protein>
<proteinExistence type="predicted"/>
<evidence type="ECO:0000256" key="1">
    <source>
        <dbReference type="SAM" id="SignalP"/>
    </source>
</evidence>
<evidence type="ECO:0000313" key="2">
    <source>
        <dbReference type="EMBL" id="GAA4244973.1"/>
    </source>
</evidence>
<evidence type="ECO:0000313" key="3">
    <source>
        <dbReference type="Proteomes" id="UP001501682"/>
    </source>
</evidence>
<feature type="signal peptide" evidence="1">
    <location>
        <begin position="1"/>
        <end position="23"/>
    </location>
</feature>